<dbReference type="Pfam" id="PF01411">
    <property type="entry name" value="tRNA-synt_2c"/>
    <property type="match status" value="1"/>
</dbReference>
<dbReference type="PANTHER" id="PTHR11777:SF9">
    <property type="entry name" value="ALANINE--TRNA LIGASE, CYTOPLASMIC"/>
    <property type="match status" value="1"/>
</dbReference>
<dbReference type="GO" id="GO:0004813">
    <property type="term" value="F:alanine-tRNA ligase activity"/>
    <property type="evidence" value="ECO:0007669"/>
    <property type="project" value="InterPro"/>
</dbReference>
<evidence type="ECO:0000313" key="3">
    <source>
        <dbReference type="EnsemblMetazoa" id="XP_030837502"/>
    </source>
</evidence>
<evidence type="ECO:0000313" key="4">
    <source>
        <dbReference type="Proteomes" id="UP000007110"/>
    </source>
</evidence>
<feature type="domain" description="Alanyl-tRNA synthetase class IIc N-terminal" evidence="1">
    <location>
        <begin position="16"/>
        <end position="78"/>
    </location>
</feature>
<dbReference type="GeneID" id="115922576"/>
<dbReference type="GO" id="GO:0005737">
    <property type="term" value="C:cytoplasm"/>
    <property type="evidence" value="ECO:0007669"/>
    <property type="project" value="InterPro"/>
</dbReference>
<dbReference type="RefSeq" id="XP_030837502.1">
    <property type="nucleotide sequence ID" value="XM_030981642.1"/>
</dbReference>
<accession>A0A7M7NJC9</accession>
<sequence length="123" mass="13606">MKLPADSTDAKHIMEHVFAQVSEFKKLNQATGVRPYTGNVGADDVDGVDMAYRVVADHIRTLTIALLDGSWPDNVGRGAYQALNFKHENLSLIQPRFVAPLPPLQPAVLKIIWSIMFMSVETS</sequence>
<evidence type="ECO:0000259" key="1">
    <source>
        <dbReference type="Pfam" id="PF01411"/>
    </source>
</evidence>
<dbReference type="OrthoDB" id="5851893at2759"/>
<reference evidence="3" key="2">
    <citation type="submission" date="2021-01" db="UniProtKB">
        <authorList>
            <consortium name="EnsemblMetazoa"/>
        </authorList>
    </citation>
    <scope>IDENTIFICATION</scope>
</reference>
<dbReference type="EnsemblMetazoa" id="XM_030981642">
    <property type="protein sequence ID" value="XP_030837502"/>
    <property type="gene ID" value="LOC115922576"/>
</dbReference>
<keyword evidence="4" id="KW-1185">Reference proteome</keyword>
<protein>
    <submittedName>
        <fullName evidence="3">Uncharacterized protein</fullName>
    </submittedName>
</protein>
<dbReference type="PANTHER" id="PTHR11777">
    <property type="entry name" value="ALANYL-TRNA SYNTHETASE"/>
    <property type="match status" value="1"/>
</dbReference>
<dbReference type="GO" id="GO:0005524">
    <property type="term" value="F:ATP binding"/>
    <property type="evidence" value="ECO:0007669"/>
    <property type="project" value="InterPro"/>
</dbReference>
<organism evidence="3 4">
    <name type="scientific">Strongylocentrotus purpuratus</name>
    <name type="common">Purple sea urchin</name>
    <dbReference type="NCBI Taxonomy" id="7668"/>
    <lineage>
        <taxon>Eukaryota</taxon>
        <taxon>Metazoa</taxon>
        <taxon>Echinodermata</taxon>
        <taxon>Eleutherozoa</taxon>
        <taxon>Echinozoa</taxon>
        <taxon>Echinoidea</taxon>
        <taxon>Euechinoidea</taxon>
        <taxon>Echinacea</taxon>
        <taxon>Camarodonta</taxon>
        <taxon>Echinidea</taxon>
        <taxon>Strongylocentrotidae</taxon>
        <taxon>Strongylocentrotus</taxon>
    </lineage>
</organism>
<dbReference type="Pfam" id="PF23352">
    <property type="entry name" value="IFT52_central"/>
    <property type="match status" value="1"/>
</dbReference>
<dbReference type="Proteomes" id="UP000007110">
    <property type="component" value="Unassembled WGS sequence"/>
</dbReference>
<dbReference type="InParanoid" id="A0A7M7NJC9"/>
<dbReference type="GO" id="GO:0006419">
    <property type="term" value="P:alanyl-tRNA aminoacylation"/>
    <property type="evidence" value="ECO:0007669"/>
    <property type="project" value="InterPro"/>
</dbReference>
<dbReference type="InterPro" id="IPR050058">
    <property type="entry name" value="Ala-tRNA_ligase"/>
</dbReference>
<name>A0A7M7NJC9_STRPU</name>
<evidence type="ECO:0000259" key="2">
    <source>
        <dbReference type="Pfam" id="PF23352"/>
    </source>
</evidence>
<feature type="domain" description="IFT52 central" evidence="2">
    <location>
        <begin position="79"/>
        <end position="109"/>
    </location>
</feature>
<reference evidence="4" key="1">
    <citation type="submission" date="2015-02" db="EMBL/GenBank/DDBJ databases">
        <title>Genome sequencing for Strongylocentrotus purpuratus.</title>
        <authorList>
            <person name="Murali S."/>
            <person name="Liu Y."/>
            <person name="Vee V."/>
            <person name="English A."/>
            <person name="Wang M."/>
            <person name="Skinner E."/>
            <person name="Han Y."/>
            <person name="Muzny D.M."/>
            <person name="Worley K.C."/>
            <person name="Gibbs R.A."/>
        </authorList>
    </citation>
    <scope>NUCLEOTIDE SEQUENCE</scope>
</reference>
<dbReference type="KEGG" id="spu:115922576"/>
<proteinExistence type="predicted"/>
<dbReference type="InterPro" id="IPR055460">
    <property type="entry name" value="IFT52_central"/>
</dbReference>
<dbReference type="InterPro" id="IPR018164">
    <property type="entry name" value="Ala-tRNA-synth_IIc_N"/>
</dbReference>
<dbReference type="SUPFAM" id="SSF101353">
    <property type="entry name" value="Putative anticodon-binding domain of alanyl-tRNA synthetase (AlaRS)"/>
    <property type="match status" value="1"/>
</dbReference>
<dbReference type="InterPro" id="IPR018162">
    <property type="entry name" value="Ala-tRNA-ligase_IIc_anticod-bd"/>
</dbReference>
<dbReference type="AlphaFoldDB" id="A0A7M7NJC9"/>